<dbReference type="GO" id="GO:0005886">
    <property type="term" value="C:plasma membrane"/>
    <property type="evidence" value="ECO:0007669"/>
    <property type="project" value="UniProtKB-SubCell"/>
</dbReference>
<feature type="transmembrane region" description="Helical" evidence="7">
    <location>
        <begin position="445"/>
        <end position="464"/>
    </location>
</feature>
<feature type="transmembrane region" description="Helical" evidence="7">
    <location>
        <begin position="322"/>
        <end position="343"/>
    </location>
</feature>
<dbReference type="OrthoDB" id="9811036at2"/>
<feature type="signal peptide" evidence="8">
    <location>
        <begin position="1"/>
        <end position="20"/>
    </location>
</feature>
<protein>
    <submittedName>
        <fullName evidence="10">Thiol:disulfide interchange protein DsbD</fullName>
        <ecNumber evidence="10">1.8.1.8</ecNumber>
    </submittedName>
</protein>
<dbReference type="Proteomes" id="UP000322699">
    <property type="component" value="Unassembled WGS sequence"/>
</dbReference>
<keyword evidence="5 7" id="KW-1133">Transmembrane helix</keyword>
<dbReference type="CDD" id="cd02953">
    <property type="entry name" value="DsbDgamma"/>
    <property type="match status" value="1"/>
</dbReference>
<dbReference type="GO" id="GO:0045454">
    <property type="term" value="P:cell redox homeostasis"/>
    <property type="evidence" value="ECO:0007669"/>
    <property type="project" value="TreeGrafter"/>
</dbReference>
<comment type="caution">
    <text evidence="10">The sequence shown here is derived from an EMBL/GenBank/DDBJ whole genome shotgun (WGS) entry which is preliminary data.</text>
</comment>
<evidence type="ECO:0000256" key="1">
    <source>
        <dbReference type="ARBA" id="ARBA00004651"/>
    </source>
</evidence>
<keyword evidence="3 7" id="KW-0812">Transmembrane</keyword>
<feature type="transmembrane region" description="Helical" evidence="7">
    <location>
        <begin position="195"/>
        <end position="221"/>
    </location>
</feature>
<feature type="transmembrane region" description="Helical" evidence="7">
    <location>
        <begin position="392"/>
        <end position="425"/>
    </location>
</feature>
<feature type="transmembrane region" description="Helical" evidence="7">
    <location>
        <begin position="242"/>
        <end position="266"/>
    </location>
</feature>
<dbReference type="InterPro" id="IPR036249">
    <property type="entry name" value="Thioredoxin-like_sf"/>
</dbReference>
<name>A0A5B1CQ01_9BACT</name>
<dbReference type="RefSeq" id="WP_149752908.1">
    <property type="nucleotide sequence ID" value="NZ_LWSK01000042.1"/>
</dbReference>
<dbReference type="EC" id="1.8.1.8" evidence="10"/>
<dbReference type="GO" id="GO:0047134">
    <property type="term" value="F:protein-disulfide reductase [NAD(P)H] activity"/>
    <property type="evidence" value="ECO:0007669"/>
    <property type="project" value="UniProtKB-EC"/>
</dbReference>
<evidence type="ECO:0000256" key="8">
    <source>
        <dbReference type="SAM" id="SignalP"/>
    </source>
</evidence>
<dbReference type="EMBL" id="VRLW01000001">
    <property type="protein sequence ID" value="KAA1261294.1"/>
    <property type="molecule type" value="Genomic_DNA"/>
</dbReference>
<dbReference type="AlphaFoldDB" id="A0A5B1CQ01"/>
<evidence type="ECO:0000313" key="10">
    <source>
        <dbReference type="EMBL" id="KAA1261294.1"/>
    </source>
</evidence>
<evidence type="ECO:0000256" key="7">
    <source>
        <dbReference type="SAM" id="Phobius"/>
    </source>
</evidence>
<dbReference type="GO" id="GO:0017004">
    <property type="term" value="P:cytochrome complex assembly"/>
    <property type="evidence" value="ECO:0007669"/>
    <property type="project" value="UniProtKB-KW"/>
</dbReference>
<feature type="transmembrane region" description="Helical" evidence="7">
    <location>
        <begin position="349"/>
        <end position="372"/>
    </location>
</feature>
<dbReference type="Pfam" id="PF13899">
    <property type="entry name" value="Thioredoxin_7"/>
    <property type="match status" value="1"/>
</dbReference>
<keyword evidence="6 7" id="KW-0472">Membrane</keyword>
<evidence type="ECO:0000256" key="2">
    <source>
        <dbReference type="ARBA" id="ARBA00022475"/>
    </source>
</evidence>
<keyword evidence="10" id="KW-0560">Oxidoreductase</keyword>
<evidence type="ECO:0000313" key="11">
    <source>
        <dbReference type="Proteomes" id="UP000322699"/>
    </source>
</evidence>
<evidence type="ECO:0000256" key="6">
    <source>
        <dbReference type="ARBA" id="ARBA00023136"/>
    </source>
</evidence>
<keyword evidence="4" id="KW-0201">Cytochrome c-type biogenesis</keyword>
<dbReference type="Pfam" id="PF02683">
    <property type="entry name" value="DsbD_TM"/>
    <property type="match status" value="1"/>
</dbReference>
<organism evidence="10 11">
    <name type="scientific">Rubripirellula obstinata</name>
    <dbReference type="NCBI Taxonomy" id="406547"/>
    <lineage>
        <taxon>Bacteria</taxon>
        <taxon>Pseudomonadati</taxon>
        <taxon>Planctomycetota</taxon>
        <taxon>Planctomycetia</taxon>
        <taxon>Pirellulales</taxon>
        <taxon>Pirellulaceae</taxon>
        <taxon>Rubripirellula</taxon>
    </lineage>
</organism>
<dbReference type="InterPro" id="IPR013766">
    <property type="entry name" value="Thioredoxin_domain"/>
</dbReference>
<sequence precursor="true">MLQQIIPILFLALTTSVVLGQESDTWADVNVSATIEQTKTGEAELVVTAKVFDGLHIYAQSQPKPFLATKIAITDLPDRIESVGEFVADRKPILVQHESLGIELHEFEGTVQWRAPLTIRDELATEVSDPPEVLAGTVFAQACEGDRCFAPTTYSFKADYQTVKSVAASNQNLSDDTASFSLSNLQVTSSQTQSAWSVIPLAFVAGFLLNLMPCVLPVVGLKLLSFVQQANADRKQILLMNLAYTAGLLSVMLILATFAVFAGLGWGEQFSSAGFTVTLSAIVFAFGLSFLGVWEIPLPGFIGAGNGTTKQEGYGGAFSKGILSTLLATPCSGPFLGAALAWAVTQPTYLTYCVFAAVGLGMASPYLVVGLFPSMIRFLPKPGNWMVTFKQLMGFVMLATVVYLISFMPIASVVPTVLLMLGIGMAVWYASQTPGYAPAREQVKAWSIATSMVVVTALVSFGWLQDVMQSRFERAVGRFVASQTTGAALVDAKIQTVSENQSPDHIAWKTYSPELFESLVRDGKPVFIDFTADWCLTCKTNEASAIETDAVAAALRESGTVALRADKTESNPAVDELLRKLGNSAASIPFYAIFPANNPSEPILLDGLFSSGEPFVEALTRKPEQSRISRVSYSVE</sequence>
<proteinExistence type="predicted"/>
<keyword evidence="8" id="KW-0732">Signal</keyword>
<dbReference type="InterPro" id="IPR035671">
    <property type="entry name" value="DsbD_gamma"/>
</dbReference>
<keyword evidence="2" id="KW-1003">Cell membrane</keyword>
<gene>
    <name evidence="10" type="primary">dsbD_3</name>
    <name evidence="10" type="ORF">LF1_38410</name>
</gene>
<feature type="domain" description="Thioredoxin" evidence="9">
    <location>
        <begin position="483"/>
        <end position="628"/>
    </location>
</feature>
<dbReference type="SUPFAM" id="SSF52833">
    <property type="entry name" value="Thioredoxin-like"/>
    <property type="match status" value="1"/>
</dbReference>
<evidence type="ECO:0000256" key="4">
    <source>
        <dbReference type="ARBA" id="ARBA00022748"/>
    </source>
</evidence>
<dbReference type="Gene3D" id="3.40.30.10">
    <property type="entry name" value="Glutaredoxin"/>
    <property type="match status" value="1"/>
</dbReference>
<evidence type="ECO:0000256" key="5">
    <source>
        <dbReference type="ARBA" id="ARBA00022989"/>
    </source>
</evidence>
<keyword evidence="11" id="KW-1185">Reference proteome</keyword>
<feature type="transmembrane region" description="Helical" evidence="7">
    <location>
        <begin position="272"/>
        <end position="294"/>
    </location>
</feature>
<reference evidence="10 11" key="1">
    <citation type="submission" date="2019-08" db="EMBL/GenBank/DDBJ databases">
        <title>Deep-cultivation of Planctomycetes and their phenomic and genomic characterization uncovers novel biology.</title>
        <authorList>
            <person name="Wiegand S."/>
            <person name="Jogler M."/>
            <person name="Boedeker C."/>
            <person name="Pinto D."/>
            <person name="Vollmers J."/>
            <person name="Rivas-Marin E."/>
            <person name="Kohn T."/>
            <person name="Peeters S.H."/>
            <person name="Heuer A."/>
            <person name="Rast P."/>
            <person name="Oberbeckmann S."/>
            <person name="Bunk B."/>
            <person name="Jeske O."/>
            <person name="Meyerdierks A."/>
            <person name="Storesund J.E."/>
            <person name="Kallscheuer N."/>
            <person name="Luecker S."/>
            <person name="Lage O.M."/>
            <person name="Pohl T."/>
            <person name="Merkel B.J."/>
            <person name="Hornburger P."/>
            <person name="Mueller R.-W."/>
            <person name="Bruemmer F."/>
            <person name="Labrenz M."/>
            <person name="Spormann A.M."/>
            <person name="Op Den Camp H."/>
            <person name="Overmann J."/>
            <person name="Amann R."/>
            <person name="Jetten M.S.M."/>
            <person name="Mascher T."/>
            <person name="Medema M.H."/>
            <person name="Devos D.P."/>
            <person name="Kaster A.-K."/>
            <person name="Ovreas L."/>
            <person name="Rohde M."/>
            <person name="Galperin M.Y."/>
            <person name="Jogler C."/>
        </authorList>
    </citation>
    <scope>NUCLEOTIDE SEQUENCE [LARGE SCALE GENOMIC DNA]</scope>
    <source>
        <strain evidence="10 11">LF1</strain>
    </source>
</reference>
<dbReference type="PANTHER" id="PTHR32234:SF3">
    <property type="entry name" value="SUPPRESSION OF COPPER SENSITIVITY PROTEIN"/>
    <property type="match status" value="1"/>
</dbReference>
<comment type="subcellular location">
    <subcellularLocation>
        <location evidence="1">Cell membrane</location>
        <topology evidence="1">Multi-pass membrane protein</topology>
    </subcellularLocation>
</comment>
<feature type="chain" id="PRO_5022871785" evidence="8">
    <location>
        <begin position="21"/>
        <end position="636"/>
    </location>
</feature>
<evidence type="ECO:0000256" key="3">
    <source>
        <dbReference type="ARBA" id="ARBA00022692"/>
    </source>
</evidence>
<dbReference type="InterPro" id="IPR003834">
    <property type="entry name" value="Cyt_c_assmbl_TM_dom"/>
</dbReference>
<evidence type="ECO:0000259" key="9">
    <source>
        <dbReference type="PROSITE" id="PS51352"/>
    </source>
</evidence>
<dbReference type="PROSITE" id="PS51352">
    <property type="entry name" value="THIOREDOXIN_2"/>
    <property type="match status" value="1"/>
</dbReference>
<dbReference type="PANTHER" id="PTHR32234">
    <property type="entry name" value="THIOL:DISULFIDE INTERCHANGE PROTEIN DSBD"/>
    <property type="match status" value="1"/>
</dbReference>
<accession>A0A5B1CQ01</accession>